<evidence type="ECO:0000256" key="1">
    <source>
        <dbReference type="ARBA" id="ARBA00007409"/>
    </source>
</evidence>
<dbReference type="InterPro" id="IPR036249">
    <property type="entry name" value="Thioredoxin-like_sf"/>
</dbReference>
<evidence type="ECO:0000256" key="4">
    <source>
        <dbReference type="ARBA" id="ARBA00047960"/>
    </source>
</evidence>
<dbReference type="InterPro" id="IPR010987">
    <property type="entry name" value="Glutathione-S-Trfase_C-like"/>
</dbReference>
<dbReference type="InterPro" id="IPR004045">
    <property type="entry name" value="Glutathione_S-Trfase_N"/>
</dbReference>
<dbReference type="SFLD" id="SFLDG00358">
    <property type="entry name" value="Main_(cytGST)"/>
    <property type="match status" value="1"/>
</dbReference>
<organism evidence="7 8">
    <name type="scientific">Penicillium capsulatum</name>
    <dbReference type="NCBI Taxonomy" id="69766"/>
    <lineage>
        <taxon>Eukaryota</taxon>
        <taxon>Fungi</taxon>
        <taxon>Dikarya</taxon>
        <taxon>Ascomycota</taxon>
        <taxon>Pezizomycotina</taxon>
        <taxon>Eurotiomycetes</taxon>
        <taxon>Eurotiomycetidae</taxon>
        <taxon>Eurotiales</taxon>
        <taxon>Aspergillaceae</taxon>
        <taxon>Penicillium</taxon>
    </lineage>
</organism>
<dbReference type="InterPro" id="IPR036282">
    <property type="entry name" value="Glutathione-S-Trfase_C_sf"/>
</dbReference>
<dbReference type="EMBL" id="JAPQKO010000006">
    <property type="protein sequence ID" value="KAJ5155331.1"/>
    <property type="molecule type" value="Genomic_DNA"/>
</dbReference>
<dbReference type="OrthoDB" id="422574at2759"/>
<comment type="similarity">
    <text evidence="1">Belongs to the GST superfamily.</text>
</comment>
<dbReference type="AlphaFoldDB" id="A0A9W9HSY1"/>
<reference evidence="7" key="2">
    <citation type="journal article" date="2023" name="IMA Fungus">
        <title>Comparative genomic study of the Penicillium genus elucidates a diverse pangenome and 15 lateral gene transfer events.</title>
        <authorList>
            <person name="Petersen C."/>
            <person name="Sorensen T."/>
            <person name="Nielsen M.R."/>
            <person name="Sondergaard T.E."/>
            <person name="Sorensen J.L."/>
            <person name="Fitzpatrick D.A."/>
            <person name="Frisvad J.C."/>
            <person name="Nielsen K.L."/>
        </authorList>
    </citation>
    <scope>NUCLEOTIDE SEQUENCE</scope>
    <source>
        <strain evidence="7">IBT 21917</strain>
    </source>
</reference>
<reference evidence="7" key="1">
    <citation type="submission" date="2022-11" db="EMBL/GenBank/DDBJ databases">
        <authorList>
            <person name="Petersen C."/>
        </authorList>
    </citation>
    <scope>NUCLEOTIDE SEQUENCE</scope>
    <source>
        <strain evidence="7">IBT 21917</strain>
    </source>
</reference>
<dbReference type="SUPFAM" id="SSF52833">
    <property type="entry name" value="Thioredoxin-like"/>
    <property type="match status" value="1"/>
</dbReference>
<dbReference type="Pfam" id="PF13409">
    <property type="entry name" value="GST_N_2"/>
    <property type="match status" value="1"/>
</dbReference>
<evidence type="ECO:0000256" key="3">
    <source>
        <dbReference type="ARBA" id="ARBA00022679"/>
    </source>
</evidence>
<name>A0A9W9HSY1_9EURO</name>
<feature type="domain" description="GST C-terminal" evidence="6">
    <location>
        <begin position="88"/>
        <end position="237"/>
    </location>
</feature>
<comment type="caution">
    <text evidence="7">The sequence shown here is derived from an EMBL/GenBank/DDBJ whole genome shotgun (WGS) entry which is preliminary data.</text>
</comment>
<keyword evidence="8" id="KW-1185">Reference proteome</keyword>
<dbReference type="InterPro" id="IPR040079">
    <property type="entry name" value="Glutathione_S-Trfase"/>
</dbReference>
<protein>
    <recommendedName>
        <fullName evidence="2">glutathione transferase</fullName>
        <ecNumber evidence="2">2.5.1.18</ecNumber>
    </recommendedName>
</protein>
<dbReference type="PANTHER" id="PTHR44051:SF20">
    <property type="entry name" value="GLUTATHIONE TRANSFERASE 1 (EUROFUNG)"/>
    <property type="match status" value="1"/>
</dbReference>
<accession>A0A9W9HSY1</accession>
<dbReference type="EC" id="2.5.1.18" evidence="2"/>
<dbReference type="PROSITE" id="PS50405">
    <property type="entry name" value="GST_CTER"/>
    <property type="match status" value="1"/>
</dbReference>
<keyword evidence="3" id="KW-0808">Transferase</keyword>
<dbReference type="PANTHER" id="PTHR44051">
    <property type="entry name" value="GLUTATHIONE S-TRANSFERASE-RELATED"/>
    <property type="match status" value="1"/>
</dbReference>
<dbReference type="GO" id="GO:0004364">
    <property type="term" value="F:glutathione transferase activity"/>
    <property type="evidence" value="ECO:0007669"/>
    <property type="project" value="UniProtKB-EC"/>
</dbReference>
<gene>
    <name evidence="7" type="ORF">N7492_008134</name>
</gene>
<evidence type="ECO:0000313" key="7">
    <source>
        <dbReference type="EMBL" id="KAJ5155331.1"/>
    </source>
</evidence>
<dbReference type="Pfam" id="PF00043">
    <property type="entry name" value="GST_C"/>
    <property type="match status" value="1"/>
</dbReference>
<evidence type="ECO:0000313" key="8">
    <source>
        <dbReference type="Proteomes" id="UP001146351"/>
    </source>
</evidence>
<sequence length="247" mass="28726">MKNMKPIVVWLVPPGPNPWKIIVILEELQLPYVIESFKFDNVKTPPWINGHVPVIIDPNTNLTLWESAAIIQYLEEVYDTENRLTCDSMQERHHLYQSLHFQMCGGGPYFGQVGWFKILNPERTPSVIERYTDEVKRVLGVLDTFLEGKTWLVGDRCTFADLAFLPWNCPLDILLSTPEGKDPLAPWPNVQRWHRQMEYRPSWKRSMELRDKVVDAQGLNTMGMSKAILNIQEYKDFLARTALQQGR</sequence>
<evidence type="ECO:0000259" key="5">
    <source>
        <dbReference type="PROSITE" id="PS50404"/>
    </source>
</evidence>
<dbReference type="Proteomes" id="UP001146351">
    <property type="component" value="Unassembled WGS sequence"/>
</dbReference>
<proteinExistence type="inferred from homology"/>
<dbReference type="InterPro" id="IPR004046">
    <property type="entry name" value="GST_C"/>
</dbReference>
<evidence type="ECO:0000259" key="6">
    <source>
        <dbReference type="PROSITE" id="PS50405"/>
    </source>
</evidence>
<dbReference type="SFLD" id="SFLDS00019">
    <property type="entry name" value="Glutathione_Transferase_(cytos"/>
    <property type="match status" value="1"/>
</dbReference>
<evidence type="ECO:0000256" key="2">
    <source>
        <dbReference type="ARBA" id="ARBA00012452"/>
    </source>
</evidence>
<comment type="catalytic activity">
    <reaction evidence="4">
        <text>RX + glutathione = an S-substituted glutathione + a halide anion + H(+)</text>
        <dbReference type="Rhea" id="RHEA:16437"/>
        <dbReference type="ChEBI" id="CHEBI:15378"/>
        <dbReference type="ChEBI" id="CHEBI:16042"/>
        <dbReference type="ChEBI" id="CHEBI:17792"/>
        <dbReference type="ChEBI" id="CHEBI:57925"/>
        <dbReference type="ChEBI" id="CHEBI:90779"/>
        <dbReference type="EC" id="2.5.1.18"/>
    </reaction>
</comment>
<dbReference type="PROSITE" id="PS50404">
    <property type="entry name" value="GST_NTER"/>
    <property type="match status" value="1"/>
</dbReference>
<dbReference type="Gene3D" id="1.20.1050.130">
    <property type="match status" value="1"/>
</dbReference>
<feature type="domain" description="GST N-terminal" evidence="5">
    <location>
        <begin position="5"/>
        <end position="82"/>
    </location>
</feature>
<dbReference type="SUPFAM" id="SSF47616">
    <property type="entry name" value="GST C-terminal domain-like"/>
    <property type="match status" value="1"/>
</dbReference>